<reference evidence="3" key="2">
    <citation type="journal article" date="2018" name="BMC Genomics">
        <title>A manually annotated Actinidia chinensis var. chinensis (kiwifruit) genome highlights the challenges associated with draft genomes and gene prediction in plants.</title>
        <authorList>
            <person name="Pilkington S.M."/>
            <person name="Crowhurst R."/>
            <person name="Hilario E."/>
            <person name="Nardozza S."/>
            <person name="Fraser L."/>
            <person name="Peng Y."/>
            <person name="Gunaseelan K."/>
            <person name="Simpson R."/>
            <person name="Tahir J."/>
            <person name="Deroles S.C."/>
            <person name="Templeton K."/>
            <person name="Luo Z."/>
            <person name="Davy M."/>
            <person name="Cheng C."/>
            <person name="McNeilage M."/>
            <person name="Scaglione D."/>
            <person name="Liu Y."/>
            <person name="Zhang Q."/>
            <person name="Datson P."/>
            <person name="De Silva N."/>
            <person name="Gardiner S.E."/>
            <person name="Bassett H."/>
            <person name="Chagne D."/>
            <person name="McCallum J."/>
            <person name="Dzierzon H."/>
            <person name="Deng C."/>
            <person name="Wang Y.Y."/>
            <person name="Barron L."/>
            <person name="Manako K."/>
            <person name="Bowen J."/>
            <person name="Foster T.M."/>
            <person name="Erridge Z.A."/>
            <person name="Tiffin H."/>
            <person name="Waite C.N."/>
            <person name="Davies K.M."/>
            <person name="Grierson E.P."/>
            <person name="Laing W.A."/>
            <person name="Kirk R."/>
            <person name="Chen X."/>
            <person name="Wood M."/>
            <person name="Montefiori M."/>
            <person name="Brummell D.A."/>
            <person name="Schwinn K.E."/>
            <person name="Catanach A."/>
            <person name="Fullerton C."/>
            <person name="Li D."/>
            <person name="Meiyalaghan S."/>
            <person name="Nieuwenhuizen N."/>
            <person name="Read N."/>
            <person name="Prakash R."/>
            <person name="Hunter D."/>
            <person name="Zhang H."/>
            <person name="McKenzie M."/>
            <person name="Knabel M."/>
            <person name="Harris A."/>
            <person name="Allan A.C."/>
            <person name="Gleave A."/>
            <person name="Chen A."/>
            <person name="Janssen B.J."/>
            <person name="Plunkett B."/>
            <person name="Ampomah-Dwamena C."/>
            <person name="Voogd C."/>
            <person name="Leif D."/>
            <person name="Lafferty D."/>
            <person name="Souleyre E.J.F."/>
            <person name="Varkonyi-Gasic E."/>
            <person name="Gambi F."/>
            <person name="Hanley J."/>
            <person name="Yao J.L."/>
            <person name="Cheung J."/>
            <person name="David K.M."/>
            <person name="Warren B."/>
            <person name="Marsh K."/>
            <person name="Snowden K.C."/>
            <person name="Lin-Wang K."/>
            <person name="Brian L."/>
            <person name="Martinez-Sanchez M."/>
            <person name="Wang M."/>
            <person name="Ileperuma N."/>
            <person name="Macnee N."/>
            <person name="Campin R."/>
            <person name="McAtee P."/>
            <person name="Drummond R.S.M."/>
            <person name="Espley R.V."/>
            <person name="Ireland H.S."/>
            <person name="Wu R."/>
            <person name="Atkinson R.G."/>
            <person name="Karunairetnam S."/>
            <person name="Bulley S."/>
            <person name="Chunkath S."/>
            <person name="Hanley Z."/>
            <person name="Storey R."/>
            <person name="Thrimawithana A.H."/>
            <person name="Thomson S."/>
            <person name="David C."/>
            <person name="Testolin R."/>
            <person name="Huang H."/>
            <person name="Hellens R.P."/>
            <person name="Schaffer R.J."/>
        </authorList>
    </citation>
    <scope>NUCLEOTIDE SEQUENCE [LARGE SCALE GENOMIC DNA]</scope>
    <source>
        <strain evidence="3">cv. Red5</strain>
    </source>
</reference>
<dbReference type="OrthoDB" id="619536at2759"/>
<dbReference type="GO" id="GO:0019432">
    <property type="term" value="P:triglyceride biosynthetic process"/>
    <property type="evidence" value="ECO:0007669"/>
    <property type="project" value="TreeGrafter"/>
</dbReference>
<evidence type="ECO:0000313" key="3">
    <source>
        <dbReference type="Proteomes" id="UP000241394"/>
    </source>
</evidence>
<dbReference type="PANTHER" id="PTHR31650">
    <property type="entry name" value="O-ACYLTRANSFERASE (WSD1-LIKE) FAMILY PROTEIN"/>
    <property type="match status" value="1"/>
</dbReference>
<dbReference type="AlphaFoldDB" id="A0A2R6PEC7"/>
<reference evidence="2 3" key="1">
    <citation type="submission" date="2017-07" db="EMBL/GenBank/DDBJ databases">
        <title>An improved, manually edited Actinidia chinensis var. chinensis (kiwifruit) genome highlights the challenges associated with draft genomes and gene prediction in plants.</title>
        <authorList>
            <person name="Pilkington S."/>
            <person name="Crowhurst R."/>
            <person name="Hilario E."/>
            <person name="Nardozza S."/>
            <person name="Fraser L."/>
            <person name="Peng Y."/>
            <person name="Gunaseelan K."/>
            <person name="Simpson R."/>
            <person name="Tahir J."/>
            <person name="Deroles S."/>
            <person name="Templeton K."/>
            <person name="Luo Z."/>
            <person name="Davy M."/>
            <person name="Cheng C."/>
            <person name="Mcneilage M."/>
            <person name="Scaglione D."/>
            <person name="Liu Y."/>
            <person name="Zhang Q."/>
            <person name="Datson P."/>
            <person name="De Silva N."/>
            <person name="Gardiner S."/>
            <person name="Bassett H."/>
            <person name="Chagne D."/>
            <person name="Mccallum J."/>
            <person name="Dzierzon H."/>
            <person name="Deng C."/>
            <person name="Wang Y.-Y."/>
            <person name="Barron N."/>
            <person name="Manako K."/>
            <person name="Bowen J."/>
            <person name="Foster T."/>
            <person name="Erridge Z."/>
            <person name="Tiffin H."/>
            <person name="Waite C."/>
            <person name="Davies K."/>
            <person name="Grierson E."/>
            <person name="Laing W."/>
            <person name="Kirk R."/>
            <person name="Chen X."/>
            <person name="Wood M."/>
            <person name="Montefiori M."/>
            <person name="Brummell D."/>
            <person name="Schwinn K."/>
            <person name="Catanach A."/>
            <person name="Fullerton C."/>
            <person name="Li D."/>
            <person name="Meiyalaghan S."/>
            <person name="Nieuwenhuizen N."/>
            <person name="Read N."/>
            <person name="Prakash R."/>
            <person name="Hunter D."/>
            <person name="Zhang H."/>
            <person name="Mckenzie M."/>
            <person name="Knabel M."/>
            <person name="Harris A."/>
            <person name="Allan A."/>
            <person name="Chen A."/>
            <person name="Janssen B."/>
            <person name="Plunkett B."/>
            <person name="Dwamena C."/>
            <person name="Voogd C."/>
            <person name="Leif D."/>
            <person name="Lafferty D."/>
            <person name="Souleyre E."/>
            <person name="Varkonyi-Gasic E."/>
            <person name="Gambi F."/>
            <person name="Hanley J."/>
            <person name="Yao J.-L."/>
            <person name="Cheung J."/>
            <person name="David K."/>
            <person name="Warren B."/>
            <person name="Marsh K."/>
            <person name="Snowden K."/>
            <person name="Lin-Wang K."/>
            <person name="Brian L."/>
            <person name="Martinez-Sanchez M."/>
            <person name="Wang M."/>
            <person name="Ileperuma N."/>
            <person name="Macnee N."/>
            <person name="Campin R."/>
            <person name="Mcatee P."/>
            <person name="Drummond R."/>
            <person name="Espley R."/>
            <person name="Ireland H."/>
            <person name="Wu R."/>
            <person name="Atkinson R."/>
            <person name="Karunairetnam S."/>
            <person name="Bulley S."/>
            <person name="Chunkath S."/>
            <person name="Hanley Z."/>
            <person name="Storey R."/>
            <person name="Thrimawithana A."/>
            <person name="Thomson S."/>
            <person name="David C."/>
            <person name="Testolin R."/>
        </authorList>
    </citation>
    <scope>NUCLEOTIDE SEQUENCE [LARGE SCALE GENOMIC DNA]</scope>
    <source>
        <strain evidence="3">cv. Red5</strain>
        <tissue evidence="2">Young leaf</tissue>
    </source>
</reference>
<evidence type="ECO:0000259" key="1">
    <source>
        <dbReference type="Pfam" id="PF06974"/>
    </source>
</evidence>
<feature type="domain" description="O-acyltransferase WSD1 C-terminal" evidence="1">
    <location>
        <begin position="43"/>
        <end position="188"/>
    </location>
</feature>
<dbReference type="PANTHER" id="PTHR31650:SF34">
    <property type="entry name" value="O-ACYLTRANSFERASE WSD1-LIKE ISOFORM X1"/>
    <property type="match status" value="1"/>
</dbReference>
<dbReference type="EMBL" id="NKQK01000026">
    <property type="protein sequence ID" value="PSR89761.1"/>
    <property type="molecule type" value="Genomic_DNA"/>
</dbReference>
<dbReference type="OMA" id="VFFNARE"/>
<protein>
    <submittedName>
        <fullName evidence="2">O-acyltransferase</fullName>
    </submittedName>
</protein>
<sequence length="197" mass="21859">MKVTKHDEFSKSNSTAMVLLNTRNIVGYKSVEEMLKSNADKKWGNQFAFLHISIPELGHSESSNPVCFVFKAKEMIKRMRNSTVVSLTAKVLEAMRKYRGPEATARYIHSTLKNSSMAISNMIGPTEQMAVANHPFAGMYFMVVGGPQSLTITVMSYAGKLRVAIGTEKGHIDSNKFKSCIQNAFDMMFKATVTNSS</sequence>
<keyword evidence="2" id="KW-0012">Acyltransferase</keyword>
<keyword evidence="2" id="KW-0808">Transferase</keyword>
<name>A0A2R6PEC7_ACTCC</name>
<dbReference type="Gramene" id="PSR89761">
    <property type="protein sequence ID" value="PSR89761"/>
    <property type="gene ID" value="CEY00_Acc13847"/>
</dbReference>
<keyword evidence="3" id="KW-1185">Reference proteome</keyword>
<comment type="caution">
    <text evidence="2">The sequence shown here is derived from an EMBL/GenBank/DDBJ whole genome shotgun (WGS) entry which is preliminary data.</text>
</comment>
<dbReference type="GO" id="GO:0008374">
    <property type="term" value="F:O-acyltransferase activity"/>
    <property type="evidence" value="ECO:0007669"/>
    <property type="project" value="InterPro"/>
</dbReference>
<evidence type="ECO:0000313" key="2">
    <source>
        <dbReference type="EMBL" id="PSR89761.1"/>
    </source>
</evidence>
<dbReference type="Pfam" id="PF06974">
    <property type="entry name" value="WS_DGAT_C"/>
    <property type="match status" value="1"/>
</dbReference>
<dbReference type="STRING" id="1590841.A0A2R6PEC7"/>
<dbReference type="InterPro" id="IPR045034">
    <property type="entry name" value="O-acyltransferase_WSD1-like"/>
</dbReference>
<dbReference type="GO" id="GO:0005886">
    <property type="term" value="C:plasma membrane"/>
    <property type="evidence" value="ECO:0007669"/>
    <property type="project" value="TreeGrafter"/>
</dbReference>
<accession>A0A2R6PEC7</accession>
<proteinExistence type="predicted"/>
<dbReference type="InterPro" id="IPR009721">
    <property type="entry name" value="O-acyltransferase_WSD1_C"/>
</dbReference>
<dbReference type="InParanoid" id="A0A2R6PEC7"/>
<organism evidence="2 3">
    <name type="scientific">Actinidia chinensis var. chinensis</name>
    <name type="common">Chinese soft-hair kiwi</name>
    <dbReference type="NCBI Taxonomy" id="1590841"/>
    <lineage>
        <taxon>Eukaryota</taxon>
        <taxon>Viridiplantae</taxon>
        <taxon>Streptophyta</taxon>
        <taxon>Embryophyta</taxon>
        <taxon>Tracheophyta</taxon>
        <taxon>Spermatophyta</taxon>
        <taxon>Magnoliopsida</taxon>
        <taxon>eudicotyledons</taxon>
        <taxon>Gunneridae</taxon>
        <taxon>Pentapetalae</taxon>
        <taxon>asterids</taxon>
        <taxon>Ericales</taxon>
        <taxon>Actinidiaceae</taxon>
        <taxon>Actinidia</taxon>
    </lineage>
</organism>
<gene>
    <name evidence="2" type="ORF">CEY00_Acc13847</name>
</gene>
<dbReference type="Proteomes" id="UP000241394">
    <property type="component" value="Chromosome LG26"/>
</dbReference>